<evidence type="ECO:0000313" key="3">
    <source>
        <dbReference type="Proteomes" id="UP000236370"/>
    </source>
</evidence>
<gene>
    <name evidence="2" type="ORF">CK820_G0054635</name>
</gene>
<feature type="compositionally biased region" description="Basic and acidic residues" evidence="1">
    <location>
        <begin position="13"/>
        <end position="32"/>
    </location>
</feature>
<accession>A0A2J8INN2</accession>
<reference evidence="2 3" key="1">
    <citation type="submission" date="2017-12" db="EMBL/GenBank/DDBJ databases">
        <title>High-resolution comparative analysis of great ape genomes.</title>
        <authorList>
            <person name="Pollen A."/>
            <person name="Hastie A."/>
            <person name="Hormozdiari F."/>
            <person name="Dougherty M."/>
            <person name="Liu R."/>
            <person name="Chaisson M."/>
            <person name="Hoppe E."/>
            <person name="Hill C."/>
            <person name="Pang A."/>
            <person name="Hillier L."/>
            <person name="Baker C."/>
            <person name="Armstrong J."/>
            <person name="Shendure J."/>
            <person name="Paten B."/>
            <person name="Wilson R."/>
            <person name="Chao H."/>
            <person name="Schneider V."/>
            <person name="Ventura M."/>
            <person name="Kronenberg Z."/>
            <person name="Murali S."/>
            <person name="Gordon D."/>
            <person name="Cantsilieris S."/>
            <person name="Munson K."/>
            <person name="Nelson B."/>
            <person name="Raja A."/>
            <person name="Underwood J."/>
            <person name="Diekhans M."/>
            <person name="Fiddes I."/>
            <person name="Haussler D."/>
            <person name="Eichler E."/>
        </authorList>
    </citation>
    <scope>NUCLEOTIDE SEQUENCE [LARGE SCALE GENOMIC DNA]</scope>
    <source>
        <strain evidence="2">Yerkes chimp pedigree #C0471</strain>
    </source>
</reference>
<sequence>RSRSLGPGAGPRGCREEPGPLRRREAAAEARKSHSPVKRPRKAQRLRVAYEGSDSEKGTQVPGAAVTDALQPNQRPGDGGRHAATAGAGPDGGQHPADR</sequence>
<organism evidence="2 3">
    <name type="scientific">Pan troglodytes</name>
    <name type="common">Chimpanzee</name>
    <dbReference type="NCBI Taxonomy" id="9598"/>
    <lineage>
        <taxon>Eukaryota</taxon>
        <taxon>Metazoa</taxon>
        <taxon>Chordata</taxon>
        <taxon>Craniata</taxon>
        <taxon>Vertebrata</taxon>
        <taxon>Euteleostomi</taxon>
        <taxon>Mammalia</taxon>
        <taxon>Eutheria</taxon>
        <taxon>Euarchontoglires</taxon>
        <taxon>Primates</taxon>
        <taxon>Haplorrhini</taxon>
        <taxon>Catarrhini</taxon>
        <taxon>Hominidae</taxon>
        <taxon>Pan</taxon>
    </lineage>
</organism>
<feature type="region of interest" description="Disordered" evidence="1">
    <location>
        <begin position="1"/>
        <end position="99"/>
    </location>
</feature>
<name>A0A2J8INN2_PANTR</name>
<dbReference type="AlphaFoldDB" id="A0A2J8INN2"/>
<dbReference type="Proteomes" id="UP000236370">
    <property type="component" value="Unassembled WGS sequence"/>
</dbReference>
<dbReference type="EMBL" id="NBAG03000676">
    <property type="protein sequence ID" value="PNI12113.1"/>
    <property type="molecule type" value="Genomic_DNA"/>
</dbReference>
<protein>
    <submittedName>
        <fullName evidence="2">NTHL1 isoform 3</fullName>
    </submittedName>
</protein>
<evidence type="ECO:0000256" key="1">
    <source>
        <dbReference type="SAM" id="MobiDB-lite"/>
    </source>
</evidence>
<feature type="non-terminal residue" evidence="2">
    <location>
        <position position="1"/>
    </location>
</feature>
<evidence type="ECO:0000313" key="2">
    <source>
        <dbReference type="EMBL" id="PNI12113.1"/>
    </source>
</evidence>
<proteinExistence type="predicted"/>
<comment type="caution">
    <text evidence="2">The sequence shown here is derived from an EMBL/GenBank/DDBJ whole genome shotgun (WGS) entry which is preliminary data.</text>
</comment>
<feature type="compositionally biased region" description="Basic residues" evidence="1">
    <location>
        <begin position="33"/>
        <end position="45"/>
    </location>
</feature>